<dbReference type="PANTHER" id="PTHR23280:SF21">
    <property type="entry name" value="PROTEIN 4.1 HOMOLOG"/>
    <property type="match status" value="1"/>
</dbReference>
<evidence type="ECO:0000256" key="1">
    <source>
        <dbReference type="ARBA" id="ARBA00004245"/>
    </source>
</evidence>
<keyword evidence="5" id="KW-0597">Phosphoprotein</keyword>
<keyword evidence="8" id="KW-0206">Cytoskeleton</keyword>
<evidence type="ECO:0000256" key="4">
    <source>
        <dbReference type="ARBA" id="ARBA00022490"/>
    </source>
</evidence>
<dbReference type="GO" id="GO:0016028">
    <property type="term" value="C:rhabdomere"/>
    <property type="evidence" value="ECO:0007669"/>
    <property type="project" value="UniProtKB-SubCell"/>
</dbReference>
<dbReference type="InterPro" id="IPR000299">
    <property type="entry name" value="FERM_domain"/>
</dbReference>
<keyword evidence="12" id="KW-1185">Reference proteome</keyword>
<dbReference type="Gene3D" id="3.10.20.90">
    <property type="entry name" value="Phosphatidylinositol 3-kinase Catalytic Subunit, Chain A, domain 1"/>
    <property type="match status" value="1"/>
</dbReference>
<feature type="region of interest" description="Disordered" evidence="10">
    <location>
        <begin position="341"/>
        <end position="687"/>
    </location>
</feature>
<keyword evidence="6" id="KW-0965">Cell junction</keyword>
<dbReference type="GO" id="GO:0003779">
    <property type="term" value="F:actin binding"/>
    <property type="evidence" value="ECO:0007669"/>
    <property type="project" value="UniProtKB-KW"/>
</dbReference>
<reference evidence="13" key="1">
    <citation type="submission" date="2025-08" db="UniProtKB">
        <authorList>
            <consortium name="RefSeq"/>
        </authorList>
    </citation>
    <scope>IDENTIFICATION</scope>
    <source>
        <tissue evidence="13">Muscle</tissue>
    </source>
</reference>
<dbReference type="InterPro" id="IPR035963">
    <property type="entry name" value="FERM_2"/>
</dbReference>
<feature type="compositionally biased region" description="Basic and acidic residues" evidence="10">
    <location>
        <begin position="468"/>
        <end position="478"/>
    </location>
</feature>
<evidence type="ECO:0000256" key="9">
    <source>
        <dbReference type="ARBA" id="ARBA00043944"/>
    </source>
</evidence>
<feature type="region of interest" description="Disordered" evidence="10">
    <location>
        <begin position="785"/>
        <end position="833"/>
    </location>
</feature>
<dbReference type="CDD" id="cd13184">
    <property type="entry name" value="FERM_C_4_1_family"/>
    <property type="match status" value="1"/>
</dbReference>
<dbReference type="CDD" id="cd14473">
    <property type="entry name" value="FERM_B-lobe"/>
    <property type="match status" value="1"/>
</dbReference>
<dbReference type="InterPro" id="IPR000798">
    <property type="entry name" value="Ez/rad/moesin-like"/>
</dbReference>
<dbReference type="PIRSF" id="PIRSF002304">
    <property type="entry name" value="Membrane_skeletal_4_1"/>
    <property type="match status" value="1"/>
</dbReference>
<dbReference type="InterPro" id="IPR018980">
    <property type="entry name" value="FERM_PH-like_C"/>
</dbReference>
<dbReference type="InterPro" id="IPR014847">
    <property type="entry name" value="FA"/>
</dbReference>
<feature type="compositionally biased region" description="Basic and acidic residues" evidence="10">
    <location>
        <begin position="495"/>
        <end position="563"/>
    </location>
</feature>
<dbReference type="SMART" id="SM01195">
    <property type="entry name" value="FA"/>
    <property type="match status" value="1"/>
</dbReference>
<dbReference type="GO" id="GO:0030182">
    <property type="term" value="P:neuron differentiation"/>
    <property type="evidence" value="ECO:0007669"/>
    <property type="project" value="UniProtKB-ARBA"/>
</dbReference>
<dbReference type="InterPro" id="IPR019747">
    <property type="entry name" value="FERM_CS"/>
</dbReference>
<evidence type="ECO:0000259" key="11">
    <source>
        <dbReference type="PROSITE" id="PS50057"/>
    </source>
</evidence>
<dbReference type="InterPro" id="IPR014352">
    <property type="entry name" value="FERM/acyl-CoA-bd_prot_sf"/>
</dbReference>
<keyword evidence="7" id="KW-0009">Actin-binding</keyword>
<dbReference type="CTD" id="37205"/>
<dbReference type="GO" id="GO:0005856">
    <property type="term" value="C:cytoskeleton"/>
    <property type="evidence" value="ECO:0007669"/>
    <property type="project" value="UniProtKB-SubCell"/>
</dbReference>
<dbReference type="InterPro" id="IPR018979">
    <property type="entry name" value="FERM_N"/>
</dbReference>
<dbReference type="SMART" id="SM01196">
    <property type="entry name" value="FERM_C"/>
    <property type="match status" value="1"/>
</dbReference>
<evidence type="ECO:0000256" key="2">
    <source>
        <dbReference type="ARBA" id="ARBA00004536"/>
    </source>
</evidence>
<dbReference type="AlphaFoldDB" id="A0A6J3JZ97"/>
<dbReference type="RefSeq" id="XP_033346178.1">
    <property type="nucleotide sequence ID" value="XM_033490287.1"/>
</dbReference>
<evidence type="ECO:0000256" key="7">
    <source>
        <dbReference type="ARBA" id="ARBA00023203"/>
    </source>
</evidence>
<dbReference type="InterPro" id="IPR029071">
    <property type="entry name" value="Ubiquitin-like_domsf"/>
</dbReference>
<proteinExistence type="predicted"/>
<feature type="compositionally biased region" description="Basic and acidic residues" evidence="10">
    <location>
        <begin position="571"/>
        <end position="687"/>
    </location>
</feature>
<evidence type="ECO:0000256" key="5">
    <source>
        <dbReference type="ARBA" id="ARBA00022553"/>
    </source>
</evidence>
<dbReference type="GO" id="GO:0005886">
    <property type="term" value="C:plasma membrane"/>
    <property type="evidence" value="ECO:0007669"/>
    <property type="project" value="TreeGrafter"/>
</dbReference>
<accession>A0A6J3JZ97</accession>
<feature type="region of interest" description="Disordered" evidence="10">
    <location>
        <begin position="1"/>
        <end position="33"/>
    </location>
</feature>
<dbReference type="Gene3D" id="2.30.29.30">
    <property type="entry name" value="Pleckstrin-homology domain (PH domain)/Phosphotyrosine-binding domain (PTB)"/>
    <property type="match status" value="1"/>
</dbReference>
<dbReference type="Pfam" id="PF05902">
    <property type="entry name" value="4_1_CTD"/>
    <property type="match status" value="1"/>
</dbReference>
<feature type="compositionally biased region" description="Polar residues" evidence="10">
    <location>
        <begin position="800"/>
        <end position="825"/>
    </location>
</feature>
<dbReference type="GeneID" id="117231632"/>
<evidence type="ECO:0000313" key="12">
    <source>
        <dbReference type="Proteomes" id="UP000504631"/>
    </source>
</evidence>
<keyword evidence="4" id="KW-0963">Cytoplasm</keyword>
<dbReference type="FunFam" id="3.10.20.90:FF:000002">
    <property type="entry name" value="Erythrocyte protein band 4.1-like 3"/>
    <property type="match status" value="1"/>
</dbReference>
<dbReference type="GO" id="GO:0009887">
    <property type="term" value="P:animal organ morphogenesis"/>
    <property type="evidence" value="ECO:0007669"/>
    <property type="project" value="UniProtKB-ARBA"/>
</dbReference>
<evidence type="ECO:0000256" key="10">
    <source>
        <dbReference type="SAM" id="MobiDB-lite"/>
    </source>
</evidence>
<dbReference type="PANTHER" id="PTHR23280">
    <property type="entry name" value="4.1 G PROTEIN"/>
    <property type="match status" value="1"/>
</dbReference>
<dbReference type="Gene3D" id="1.20.80.10">
    <property type="match status" value="1"/>
</dbReference>
<feature type="compositionally biased region" description="Basic and acidic residues" evidence="10">
    <location>
        <begin position="785"/>
        <end position="799"/>
    </location>
</feature>
<gene>
    <name evidence="13" type="primary">LOC117231632</name>
</gene>
<evidence type="ECO:0000313" key="13">
    <source>
        <dbReference type="RefSeq" id="XP_033346178.1"/>
    </source>
</evidence>
<feature type="compositionally biased region" description="Polar residues" evidence="10">
    <location>
        <begin position="7"/>
        <end position="29"/>
    </location>
</feature>
<organism evidence="12 13">
    <name type="scientific">Bombus vosnesenskii</name>
    <dbReference type="NCBI Taxonomy" id="207650"/>
    <lineage>
        <taxon>Eukaryota</taxon>
        <taxon>Metazoa</taxon>
        <taxon>Ecdysozoa</taxon>
        <taxon>Arthropoda</taxon>
        <taxon>Hexapoda</taxon>
        <taxon>Insecta</taxon>
        <taxon>Pterygota</taxon>
        <taxon>Neoptera</taxon>
        <taxon>Endopterygota</taxon>
        <taxon>Hymenoptera</taxon>
        <taxon>Apocrita</taxon>
        <taxon>Aculeata</taxon>
        <taxon>Apoidea</taxon>
        <taxon>Anthophila</taxon>
        <taxon>Apidae</taxon>
        <taxon>Bombus</taxon>
        <taxon>Pyrobombus</taxon>
    </lineage>
</organism>
<dbReference type="InterPro" id="IPR008379">
    <property type="entry name" value="Band_4.1_C"/>
</dbReference>
<dbReference type="PRINTS" id="PR00935">
    <property type="entry name" value="BAND41"/>
</dbReference>
<evidence type="ECO:0000256" key="8">
    <source>
        <dbReference type="ARBA" id="ARBA00023212"/>
    </source>
</evidence>
<dbReference type="InterPro" id="IPR011993">
    <property type="entry name" value="PH-like_dom_sf"/>
</dbReference>
<evidence type="ECO:0000256" key="3">
    <source>
        <dbReference type="ARBA" id="ARBA00022025"/>
    </source>
</evidence>
<dbReference type="SUPFAM" id="SSF50729">
    <property type="entry name" value="PH domain-like"/>
    <property type="match status" value="1"/>
</dbReference>
<dbReference type="PROSITE" id="PS00661">
    <property type="entry name" value="FERM_2"/>
    <property type="match status" value="1"/>
</dbReference>
<comment type="subcellular location">
    <subcellularLocation>
        <location evidence="2">Cell junction</location>
        <location evidence="2">Adherens junction</location>
    </subcellularLocation>
    <subcellularLocation>
        <location evidence="9">Cell projection</location>
        <location evidence="9">Rhabdomere</location>
    </subcellularLocation>
    <subcellularLocation>
        <location evidence="1">Cytoplasm</location>
        <location evidence="1">Cytoskeleton</location>
    </subcellularLocation>
</comment>
<sequence length="959" mass="109039">MPEEQKSAGSQPEVTAENGTGTNSPTKSPVSKGKTALARITLLDGTVKDFHIDRKAKGQELLDMICQSMNLMEKDYFGLIYEDRHDLRNWLDLDKRIAKFVKNEPWKFNFEVKFYPPDPAQLQEDITRYQLCLQIRNDIITGRLPCSFVTHALLGSYLVQSEVGDYDPDEHGRTYLKDFKFAPNQTPELVEKVMDLHKTHKGQTPAEAELHYLENAKKLAMYGVDLHPAKDSEGVDIMLGVCSSGLLVYRDRLRINRFAWPKILKISYKRHNFYIKIRPGEFEQFESTIGFKLANHRAAKKLWKVCVEHHTFFRLMSPEPVKKVGLIPHLGSRFRYSGRTHYETKKTPIDRQPPQFERSLSGRRPTSRSMDALGGPKQVESYGSEPSKRHTMSYEPEMIPDMEHIDQRPSPIKKQKEKLSRKTSAGTTSASSTSSLEGEYDADRGKKKPVGGIAVLPPGGLFKKKKDKKNESEKENHNDLNNSDLINESAIIDNNDVKSPNKKESKKKDKETLEKSDKNEIKSPSKKELKKKEKETPERSAFIDELKSLTKRDLKKKDKEMLEKSATLDNNEIKPLSKKELKKKEKEMLEKKDKEISEKKDKEMSEKKDKDMSEKKDKEQLEKKDKDMFEKKDSETPEKKSKEMSEKKGKETPEKRDKEMLEKKDRESLEKKDKETSEKIDKEKKDKIKDIRDVIKPFSSKTKKILTSSTTPTIVKTTTKQSVVKDQEGVTQNIEEKVEDLTPGGTGQVTVSTQINKAEASDDGRTPYMTATAVTTRTATMHEDLEKNQKTSQVEEKTVAHTTATSATRQEQRVVTQEVRTTSHVLSGEQGDPAGVVETETHVYKGEPENNVTTTTTVPLVATETRKVAVESEDGMYSATGEIVSSQTISSKTRTVETITYKTERDGVVETRVEQKITIQSDGDPIDHDRALAEAIQEATAMNPDMTVEKIEIQQQTAQ</sequence>
<dbReference type="InterPro" id="IPR019749">
    <property type="entry name" value="Band_41_domain"/>
</dbReference>
<dbReference type="Pfam" id="PF09379">
    <property type="entry name" value="FERM_N"/>
    <property type="match status" value="1"/>
</dbReference>
<dbReference type="PRINTS" id="PR00661">
    <property type="entry name" value="ERMFAMILY"/>
</dbReference>
<feature type="domain" description="FERM" evidence="11">
    <location>
        <begin position="36"/>
        <end position="317"/>
    </location>
</feature>
<dbReference type="Pfam" id="PF09380">
    <property type="entry name" value="FERM_C"/>
    <property type="match status" value="1"/>
</dbReference>
<feature type="compositionally biased region" description="Basic residues" evidence="10">
    <location>
        <begin position="411"/>
        <end position="421"/>
    </location>
</feature>
<dbReference type="FunFam" id="1.20.80.10:FF:000001">
    <property type="entry name" value="Erythrocyte membrane protein band 4.1"/>
    <property type="match status" value="1"/>
</dbReference>
<name>A0A6J3JZ97_9HYME</name>
<dbReference type="GO" id="GO:0031032">
    <property type="term" value="P:actomyosin structure organization"/>
    <property type="evidence" value="ECO:0007669"/>
    <property type="project" value="TreeGrafter"/>
</dbReference>
<dbReference type="SUPFAM" id="SSF54236">
    <property type="entry name" value="Ubiquitin-like"/>
    <property type="match status" value="1"/>
</dbReference>
<evidence type="ECO:0000256" key="6">
    <source>
        <dbReference type="ARBA" id="ARBA00022949"/>
    </source>
</evidence>
<dbReference type="InterPro" id="IPR019748">
    <property type="entry name" value="FERM_central"/>
</dbReference>
<dbReference type="Pfam" id="PF08736">
    <property type="entry name" value="FA"/>
    <property type="match status" value="1"/>
</dbReference>
<dbReference type="SMART" id="SM00295">
    <property type="entry name" value="B41"/>
    <property type="match status" value="1"/>
</dbReference>
<dbReference type="SUPFAM" id="SSF47031">
    <property type="entry name" value="Second domain of FERM"/>
    <property type="match status" value="1"/>
</dbReference>
<dbReference type="GO" id="GO:0005198">
    <property type="term" value="F:structural molecule activity"/>
    <property type="evidence" value="ECO:0007669"/>
    <property type="project" value="InterPro"/>
</dbReference>
<dbReference type="FunFam" id="2.30.29.30:FF:000001">
    <property type="entry name" value="Erythrocyte membrane protein band 4.1"/>
    <property type="match status" value="1"/>
</dbReference>
<protein>
    <recommendedName>
        <fullName evidence="3">Moesin/ezrin/radixin homolog 1</fullName>
    </recommendedName>
</protein>
<feature type="compositionally biased region" description="Low complexity" evidence="10">
    <location>
        <begin position="423"/>
        <end position="435"/>
    </location>
</feature>
<dbReference type="PROSITE" id="PS50057">
    <property type="entry name" value="FERM_3"/>
    <property type="match status" value="1"/>
</dbReference>
<dbReference type="Pfam" id="PF00373">
    <property type="entry name" value="FERM_M"/>
    <property type="match status" value="1"/>
</dbReference>
<dbReference type="Proteomes" id="UP000504631">
    <property type="component" value="Unplaced"/>
</dbReference>
<dbReference type="GO" id="GO:0005912">
    <property type="term" value="C:adherens junction"/>
    <property type="evidence" value="ECO:0007669"/>
    <property type="project" value="UniProtKB-SubCell"/>
</dbReference>